<feature type="domain" description="ATP-dependent DNA ligase family profile" evidence="20">
    <location>
        <begin position="347"/>
        <end position="475"/>
    </location>
</feature>
<dbReference type="PANTHER" id="PTHR45997:SF1">
    <property type="entry name" value="DNA LIGASE 4"/>
    <property type="match status" value="1"/>
</dbReference>
<dbReference type="EC" id="6.5.1.1" evidence="4"/>
<dbReference type="Proteomes" id="UP001461498">
    <property type="component" value="Unassembled WGS sequence"/>
</dbReference>
<evidence type="ECO:0000313" key="23">
    <source>
        <dbReference type="Proteomes" id="UP001461498"/>
    </source>
</evidence>
<evidence type="ECO:0000259" key="20">
    <source>
        <dbReference type="PROSITE" id="PS50160"/>
    </source>
</evidence>
<evidence type="ECO:0000256" key="1">
    <source>
        <dbReference type="ARBA" id="ARBA00001946"/>
    </source>
</evidence>
<evidence type="ECO:0000256" key="8">
    <source>
        <dbReference type="ARBA" id="ARBA00022737"/>
    </source>
</evidence>
<dbReference type="InterPro" id="IPR029710">
    <property type="entry name" value="LIG4"/>
</dbReference>
<keyword evidence="6" id="KW-0436">Ligase</keyword>
<organism evidence="22 23">
    <name type="scientific">Rhynocoris fuscipes</name>
    <dbReference type="NCBI Taxonomy" id="488301"/>
    <lineage>
        <taxon>Eukaryota</taxon>
        <taxon>Metazoa</taxon>
        <taxon>Ecdysozoa</taxon>
        <taxon>Arthropoda</taxon>
        <taxon>Hexapoda</taxon>
        <taxon>Insecta</taxon>
        <taxon>Pterygota</taxon>
        <taxon>Neoptera</taxon>
        <taxon>Paraneoptera</taxon>
        <taxon>Hemiptera</taxon>
        <taxon>Heteroptera</taxon>
        <taxon>Panheteroptera</taxon>
        <taxon>Cimicomorpha</taxon>
        <taxon>Reduviidae</taxon>
        <taxon>Harpactorinae</taxon>
        <taxon>Harpactorini</taxon>
        <taxon>Rhynocoris</taxon>
    </lineage>
</organism>
<evidence type="ECO:0000256" key="3">
    <source>
        <dbReference type="ARBA" id="ARBA00007572"/>
    </source>
</evidence>
<dbReference type="CDD" id="cd07968">
    <property type="entry name" value="OBF_DNA_ligase_IV"/>
    <property type="match status" value="1"/>
</dbReference>
<proteinExistence type="inferred from homology"/>
<dbReference type="SUPFAM" id="SSF56091">
    <property type="entry name" value="DNA ligase/mRNA capping enzyme, catalytic domain"/>
    <property type="match status" value="1"/>
</dbReference>
<dbReference type="GO" id="GO:0046872">
    <property type="term" value="F:metal ion binding"/>
    <property type="evidence" value="ECO:0007669"/>
    <property type="project" value="UniProtKB-KW"/>
</dbReference>
<feature type="domain" description="BRCT" evidence="21">
    <location>
        <begin position="622"/>
        <end position="711"/>
    </location>
</feature>
<dbReference type="InterPro" id="IPR016059">
    <property type="entry name" value="DNA_ligase_ATP-dep_CS"/>
</dbReference>
<keyword evidence="12" id="KW-0460">Magnesium</keyword>
<gene>
    <name evidence="22" type="ORF">O3M35_004257</name>
</gene>
<dbReference type="InterPro" id="IPR012310">
    <property type="entry name" value="DNA_ligase_ATP-dep_cent"/>
</dbReference>
<dbReference type="GO" id="GO:0005958">
    <property type="term" value="C:DNA-dependent protein kinase-DNA ligase 4 complex"/>
    <property type="evidence" value="ECO:0007669"/>
    <property type="project" value="TreeGrafter"/>
</dbReference>
<dbReference type="PROSITE" id="PS00333">
    <property type="entry name" value="DNA_LIGASE_A2"/>
    <property type="match status" value="1"/>
</dbReference>
<dbReference type="InterPro" id="IPR012340">
    <property type="entry name" value="NA-bd_OB-fold"/>
</dbReference>
<dbReference type="Pfam" id="PF04675">
    <property type="entry name" value="DNA_ligase_A_N"/>
    <property type="match status" value="1"/>
</dbReference>
<evidence type="ECO:0000259" key="21">
    <source>
        <dbReference type="PROSITE" id="PS50172"/>
    </source>
</evidence>
<evidence type="ECO:0000256" key="2">
    <source>
        <dbReference type="ARBA" id="ARBA00004123"/>
    </source>
</evidence>
<dbReference type="PROSITE" id="PS50160">
    <property type="entry name" value="DNA_LIGASE_A3"/>
    <property type="match status" value="1"/>
</dbReference>
<evidence type="ECO:0000256" key="5">
    <source>
        <dbReference type="ARBA" id="ARBA00022073"/>
    </source>
</evidence>
<dbReference type="InterPro" id="IPR036420">
    <property type="entry name" value="BRCT_dom_sf"/>
</dbReference>
<dbReference type="SUPFAM" id="SSF117018">
    <property type="entry name" value="ATP-dependent DNA ligase DNA-binding domain"/>
    <property type="match status" value="1"/>
</dbReference>
<dbReference type="InterPro" id="IPR001357">
    <property type="entry name" value="BRCT_dom"/>
</dbReference>
<name>A0AAW1CGY7_9HEMI</name>
<dbReference type="PANTHER" id="PTHR45997">
    <property type="entry name" value="DNA LIGASE 4"/>
    <property type="match status" value="1"/>
</dbReference>
<evidence type="ECO:0000256" key="4">
    <source>
        <dbReference type="ARBA" id="ARBA00012727"/>
    </source>
</evidence>
<keyword evidence="14" id="KW-0234">DNA repair</keyword>
<evidence type="ECO:0000256" key="9">
    <source>
        <dbReference type="ARBA" id="ARBA00022741"/>
    </source>
</evidence>
<dbReference type="Gene3D" id="3.30.470.30">
    <property type="entry name" value="DNA ligase/mRNA capping enzyme"/>
    <property type="match status" value="1"/>
</dbReference>
<keyword evidence="11" id="KW-0067">ATP-binding</keyword>
<dbReference type="PROSITE" id="PS50172">
    <property type="entry name" value="BRCT"/>
    <property type="match status" value="1"/>
</dbReference>
<comment type="catalytic activity">
    <reaction evidence="18">
        <text>ATP + (deoxyribonucleotide)n-3'-hydroxyl + 5'-phospho-(deoxyribonucleotide)m = (deoxyribonucleotide)n+m + AMP + diphosphate.</text>
        <dbReference type="EC" id="6.5.1.1"/>
    </reaction>
</comment>
<dbReference type="GO" id="GO:0005524">
    <property type="term" value="F:ATP binding"/>
    <property type="evidence" value="ECO:0007669"/>
    <property type="project" value="UniProtKB-KW"/>
</dbReference>
<dbReference type="SUPFAM" id="SSF52113">
    <property type="entry name" value="BRCT domain"/>
    <property type="match status" value="1"/>
</dbReference>
<dbReference type="GO" id="GO:0071897">
    <property type="term" value="P:DNA biosynthetic process"/>
    <property type="evidence" value="ECO:0007669"/>
    <property type="project" value="InterPro"/>
</dbReference>
<dbReference type="InterPro" id="IPR012308">
    <property type="entry name" value="DNA_ligase_ATP-dep_N"/>
</dbReference>
<evidence type="ECO:0000256" key="17">
    <source>
        <dbReference type="ARBA" id="ARBA00031942"/>
    </source>
</evidence>
<dbReference type="Gene3D" id="1.10.3260.10">
    <property type="entry name" value="DNA ligase, ATP-dependent, N-terminal domain"/>
    <property type="match status" value="1"/>
</dbReference>
<evidence type="ECO:0000256" key="14">
    <source>
        <dbReference type="ARBA" id="ARBA00023204"/>
    </source>
</evidence>
<dbReference type="InterPro" id="IPR044125">
    <property type="entry name" value="Adenylation_DNA_ligase_IV"/>
</dbReference>
<dbReference type="Gene3D" id="3.40.50.10190">
    <property type="entry name" value="BRCT domain"/>
    <property type="match status" value="1"/>
</dbReference>
<dbReference type="GO" id="GO:0003677">
    <property type="term" value="F:DNA binding"/>
    <property type="evidence" value="ECO:0007669"/>
    <property type="project" value="InterPro"/>
</dbReference>
<evidence type="ECO:0000256" key="19">
    <source>
        <dbReference type="RuleBase" id="RU004196"/>
    </source>
</evidence>
<dbReference type="Pfam" id="PF00533">
    <property type="entry name" value="BRCT"/>
    <property type="match status" value="1"/>
</dbReference>
<evidence type="ECO:0000256" key="10">
    <source>
        <dbReference type="ARBA" id="ARBA00022763"/>
    </source>
</evidence>
<evidence type="ECO:0000256" key="13">
    <source>
        <dbReference type="ARBA" id="ARBA00023172"/>
    </source>
</evidence>
<dbReference type="EMBL" id="JAPXFL010000014">
    <property type="protein sequence ID" value="KAK9497557.1"/>
    <property type="molecule type" value="Genomic_DNA"/>
</dbReference>
<evidence type="ECO:0000313" key="22">
    <source>
        <dbReference type="EMBL" id="KAK9497557.1"/>
    </source>
</evidence>
<evidence type="ECO:0000256" key="15">
    <source>
        <dbReference type="ARBA" id="ARBA00023242"/>
    </source>
</evidence>
<evidence type="ECO:0000256" key="6">
    <source>
        <dbReference type="ARBA" id="ARBA00022598"/>
    </source>
</evidence>
<dbReference type="InterPro" id="IPR000977">
    <property type="entry name" value="DNA_ligase_ATP-dep"/>
</dbReference>
<evidence type="ECO:0000256" key="16">
    <source>
        <dbReference type="ARBA" id="ARBA00030676"/>
    </source>
</evidence>
<accession>A0AAW1CGY7</accession>
<dbReference type="AlphaFoldDB" id="A0AAW1CGY7"/>
<keyword evidence="10" id="KW-0227">DNA damage</keyword>
<dbReference type="NCBIfam" id="TIGR00574">
    <property type="entry name" value="dnl1"/>
    <property type="match status" value="1"/>
</dbReference>
<dbReference type="Pfam" id="PF01068">
    <property type="entry name" value="DNA_ligase_A_M"/>
    <property type="match status" value="1"/>
</dbReference>
<reference evidence="22 23" key="1">
    <citation type="submission" date="2022-12" db="EMBL/GenBank/DDBJ databases">
        <title>Chromosome-level genome assembly of true bugs.</title>
        <authorList>
            <person name="Ma L."/>
            <person name="Li H."/>
        </authorList>
    </citation>
    <scope>NUCLEOTIDE SEQUENCE [LARGE SCALE GENOMIC DNA]</scope>
    <source>
        <strain evidence="22">Lab_2022b</strain>
    </source>
</reference>
<evidence type="ECO:0000256" key="11">
    <source>
        <dbReference type="ARBA" id="ARBA00022840"/>
    </source>
</evidence>
<evidence type="ECO:0000256" key="12">
    <source>
        <dbReference type="ARBA" id="ARBA00022842"/>
    </source>
</evidence>
<comment type="cofactor">
    <cofactor evidence="1">
        <name>Mg(2+)</name>
        <dbReference type="ChEBI" id="CHEBI:18420"/>
    </cofactor>
</comment>
<comment type="caution">
    <text evidence="22">The sequence shown here is derived from an EMBL/GenBank/DDBJ whole genome shotgun (WGS) entry which is preliminary data.</text>
</comment>
<dbReference type="CDD" id="cd07903">
    <property type="entry name" value="Adenylation_DNA_ligase_IV"/>
    <property type="match status" value="1"/>
</dbReference>
<dbReference type="InterPro" id="IPR012309">
    <property type="entry name" value="DNA_ligase_ATP-dep_C"/>
</dbReference>
<evidence type="ECO:0000256" key="7">
    <source>
        <dbReference type="ARBA" id="ARBA00022723"/>
    </source>
</evidence>
<keyword evidence="7" id="KW-0479">Metal-binding</keyword>
<dbReference type="Pfam" id="PF04679">
    <property type="entry name" value="DNA_ligase_A_C"/>
    <property type="match status" value="1"/>
</dbReference>
<dbReference type="GO" id="GO:0006297">
    <property type="term" value="P:nucleotide-excision repair, DNA gap filling"/>
    <property type="evidence" value="ECO:0007669"/>
    <property type="project" value="TreeGrafter"/>
</dbReference>
<keyword evidence="9" id="KW-0547">Nucleotide-binding</keyword>
<dbReference type="SMART" id="SM00292">
    <property type="entry name" value="BRCT"/>
    <property type="match status" value="1"/>
</dbReference>
<keyword evidence="23" id="KW-1185">Reference proteome</keyword>
<dbReference type="Gene3D" id="2.40.50.140">
    <property type="entry name" value="Nucleic acid-binding proteins"/>
    <property type="match status" value="1"/>
</dbReference>
<keyword evidence="8" id="KW-0677">Repeat</keyword>
<dbReference type="GO" id="GO:0003910">
    <property type="term" value="F:DNA ligase (ATP) activity"/>
    <property type="evidence" value="ECO:0007669"/>
    <property type="project" value="UniProtKB-EC"/>
</dbReference>
<dbReference type="GO" id="GO:0006303">
    <property type="term" value="P:double-strand break repair via nonhomologous end joining"/>
    <property type="evidence" value="ECO:0007669"/>
    <property type="project" value="TreeGrafter"/>
</dbReference>
<dbReference type="SUPFAM" id="SSF50249">
    <property type="entry name" value="Nucleic acid-binding proteins"/>
    <property type="match status" value="1"/>
</dbReference>
<comment type="similarity">
    <text evidence="3 19">Belongs to the ATP-dependent DNA ligase family.</text>
</comment>
<keyword evidence="13" id="KW-0233">DNA recombination</keyword>
<dbReference type="GO" id="GO:0006310">
    <property type="term" value="P:DNA recombination"/>
    <property type="evidence" value="ECO:0007669"/>
    <property type="project" value="UniProtKB-KW"/>
</dbReference>
<keyword evidence="15" id="KW-0539">Nucleus</keyword>
<comment type="subcellular location">
    <subcellularLocation>
        <location evidence="2">Nucleus</location>
    </subcellularLocation>
</comment>
<dbReference type="GO" id="GO:0032807">
    <property type="term" value="C:DNA ligase IV complex"/>
    <property type="evidence" value="ECO:0007669"/>
    <property type="project" value="TreeGrafter"/>
</dbReference>
<dbReference type="InterPro" id="IPR036599">
    <property type="entry name" value="DNA_ligase_N_sf"/>
</dbReference>
<evidence type="ECO:0000256" key="18">
    <source>
        <dbReference type="ARBA" id="ARBA00034003"/>
    </source>
</evidence>
<sequence length="738" mass="84824">MDSDNNIENVLFHNFCKLCESVSKCSDRKLKITKIKEYLRSLRVKCPDANFFILLRFFLPFFDRERGPYGIKEYNLAKIYIRILDLPKEGKDAKTLLNFRSPSTMSANQISTDFADVAYWILQNRCGNTSNLKIGEVDRYLDRISEEHAAHNPRAVDDILMELFRKMSAIEQKWLIRLILKHLNLGLGAKILMESYHPDAMELYDVCSNLKKVATRLNNENIRLHELDIHIFEPFRPMLSERIDISKKKFTGEYFIDEKLDGERFQIHYSNGKFKYFSRNSFEFTNIYGENHENGYFTSLLYPKIKPGVESFILDGEMMGWHTKKLQFVTKASNIDVKSLRVGDILQPCFCAFDIVYFNGTILTNRPNKERIDILQKIFEPCEGVIVHTPRILAKKHDDIMNALNNAIDNQLEGIIVKDINSLYKPNSRNSGWFKLKPEYTDGALVELDLLIIGGYYGEGRKKGIINQFLLGLAVPNKQGLKQFSSLCRVGSGYSNLELNELLSKLNPNWCKFRPGKSPPHLLLAREKPDVWIEPSKSHILQVKGSEVIISDLYHFGYTLRFPRVEKVRLDKPWNDCLTTVALAEIVKTYSAKLTNFKKRKHDSEIEIVEPSTSIDSSNIEKIGNIFDGKEICVLTGDNTISKETLQKMVVEQNGSSVNVPGIKTFCIIAGDINVRVQNIINAKKHVVCKPIWIENSIKNGKILPFFPDQILSAPIGKRLAIKKEYDRYLEENNEPIP</sequence>
<protein>
    <recommendedName>
        <fullName evidence="5">DNA ligase 4</fullName>
        <ecNumber evidence="4">6.5.1.1</ecNumber>
    </recommendedName>
    <alternativeName>
        <fullName evidence="17">DNA ligase IV</fullName>
    </alternativeName>
    <alternativeName>
        <fullName evidence="16">Polydeoxyribonucleotide synthase [ATP] 4</fullName>
    </alternativeName>
</protein>